<keyword evidence="1" id="KW-0175">Coiled coil</keyword>
<dbReference type="PANTHER" id="PTHR39176">
    <property type="entry name" value="PERIPLASMIC PROTEIN-RELATED"/>
    <property type="match status" value="1"/>
</dbReference>
<gene>
    <name evidence="4" type="ORF">DWX31_08630</name>
</gene>
<dbReference type="Proteomes" id="UP000261023">
    <property type="component" value="Unassembled WGS sequence"/>
</dbReference>
<protein>
    <submittedName>
        <fullName evidence="4">DUF1311 domain-containing protein</fullName>
    </submittedName>
</protein>
<feature type="coiled-coil region" evidence="1">
    <location>
        <begin position="177"/>
        <end position="204"/>
    </location>
</feature>
<name>A0A3E3DPT9_9FIRM</name>
<dbReference type="InterPro" id="IPR009739">
    <property type="entry name" value="LprI-like_N"/>
</dbReference>
<reference evidence="4 5" key="1">
    <citation type="submission" date="2018-08" db="EMBL/GenBank/DDBJ databases">
        <title>A genome reference for cultivated species of the human gut microbiota.</title>
        <authorList>
            <person name="Zou Y."/>
            <person name="Xue W."/>
            <person name="Luo G."/>
        </authorList>
    </citation>
    <scope>NUCLEOTIDE SEQUENCE [LARGE SCALE GENOMIC DNA]</scope>
    <source>
        <strain evidence="4 5">AF19-13AC</strain>
    </source>
</reference>
<accession>A0A3E3DPT9</accession>
<proteinExistence type="predicted"/>
<feature type="compositionally biased region" description="Low complexity" evidence="2">
    <location>
        <begin position="103"/>
        <end position="113"/>
    </location>
</feature>
<dbReference type="OrthoDB" id="2438161at2"/>
<organism evidence="4 5">
    <name type="scientific">Hungatella hathewayi</name>
    <dbReference type="NCBI Taxonomy" id="154046"/>
    <lineage>
        <taxon>Bacteria</taxon>
        <taxon>Bacillati</taxon>
        <taxon>Bacillota</taxon>
        <taxon>Clostridia</taxon>
        <taxon>Lachnospirales</taxon>
        <taxon>Lachnospiraceae</taxon>
        <taxon>Hungatella</taxon>
    </lineage>
</organism>
<feature type="domain" description="Lysozyme inhibitor LprI-like N-terminal" evidence="3">
    <location>
        <begin position="203"/>
        <end position="294"/>
    </location>
</feature>
<dbReference type="Pfam" id="PF07007">
    <property type="entry name" value="LprI"/>
    <property type="match status" value="1"/>
</dbReference>
<dbReference type="AlphaFoldDB" id="A0A3E3DPT9"/>
<feature type="region of interest" description="Disordered" evidence="2">
    <location>
        <begin position="90"/>
        <end position="113"/>
    </location>
</feature>
<dbReference type="Gene3D" id="1.20.1270.180">
    <property type="match status" value="1"/>
</dbReference>
<sequence length="308" mass="32652">MVILSKYVRMIIMNKNRGIWLVIAAILIIGIAVTFATSRFIRQNGGSLDTVAVTQMPGTTAGGGMPQAYTEGAGTELPAAARKRMEETVPAGEEGAVSGNTDEAAAGAAVPEPASSRMMAAEGAAVPAPESILMDEDKEAADEAVPEAAAAGAGNKADAAAAPSISPLGPGGSAVLQSDEEEKLAYYEKRLAELDAQVQKMRSESSDSTTYSMKTLAEKEFKLWNIEMNTIYAEIMNGLDEDAKGKLESEQQTWMKSRDTKAEEAARKYSGGSLEGVEYTASQAETTRTRTYDLVETYINSLPAENEG</sequence>
<feature type="compositionally biased region" description="Basic and acidic residues" evidence="2">
    <location>
        <begin position="256"/>
        <end position="267"/>
    </location>
</feature>
<feature type="region of interest" description="Disordered" evidence="2">
    <location>
        <begin position="254"/>
        <end position="283"/>
    </location>
</feature>
<comment type="caution">
    <text evidence="4">The sequence shown here is derived from an EMBL/GenBank/DDBJ whole genome shotgun (WGS) entry which is preliminary data.</text>
</comment>
<evidence type="ECO:0000313" key="5">
    <source>
        <dbReference type="Proteomes" id="UP000261023"/>
    </source>
</evidence>
<evidence type="ECO:0000256" key="1">
    <source>
        <dbReference type="SAM" id="Coils"/>
    </source>
</evidence>
<evidence type="ECO:0000259" key="3">
    <source>
        <dbReference type="Pfam" id="PF07007"/>
    </source>
</evidence>
<evidence type="ECO:0000313" key="4">
    <source>
        <dbReference type="EMBL" id="RGD70969.1"/>
    </source>
</evidence>
<dbReference type="EMBL" id="QTJW01000005">
    <property type="protein sequence ID" value="RGD70969.1"/>
    <property type="molecule type" value="Genomic_DNA"/>
</dbReference>
<evidence type="ECO:0000256" key="2">
    <source>
        <dbReference type="SAM" id="MobiDB-lite"/>
    </source>
</evidence>
<dbReference type="PANTHER" id="PTHR39176:SF1">
    <property type="entry name" value="PERIPLASMIC PROTEIN"/>
    <property type="match status" value="1"/>
</dbReference>